<dbReference type="Proteomes" id="UP001201629">
    <property type="component" value="Unassembled WGS sequence"/>
</dbReference>
<evidence type="ECO:0000313" key="2">
    <source>
        <dbReference type="Proteomes" id="UP001201629"/>
    </source>
</evidence>
<reference evidence="1 2" key="1">
    <citation type="submission" date="2022-01" db="EMBL/GenBank/DDBJ databases">
        <authorList>
            <person name="Riesco R."/>
            <person name="Trujillo M.E."/>
        </authorList>
    </citation>
    <scope>NUCLEOTIDE SEQUENCE [LARGE SCALE GENOMIC DNA]</scope>
    <source>
        <strain evidence="1 2">NIE79</strain>
    </source>
</reference>
<protein>
    <submittedName>
        <fullName evidence="1">Uncharacterized protein</fullName>
    </submittedName>
</protein>
<proteinExistence type="predicted"/>
<dbReference type="RefSeq" id="WP_238678128.1">
    <property type="nucleotide sequence ID" value="NZ_JAKKFD010000013.1"/>
</dbReference>
<accession>A0ABS9MYU5</accession>
<name>A0ABS9MYU5_9ACTN</name>
<organism evidence="1 2">
    <name type="scientific">Micromonospora trifolii</name>
    <dbReference type="NCBI Taxonomy" id="2911208"/>
    <lineage>
        <taxon>Bacteria</taxon>
        <taxon>Bacillati</taxon>
        <taxon>Actinomycetota</taxon>
        <taxon>Actinomycetes</taxon>
        <taxon>Micromonosporales</taxon>
        <taxon>Micromonosporaceae</taxon>
        <taxon>Micromonospora</taxon>
    </lineage>
</organism>
<dbReference type="EMBL" id="JAKKFD010000013">
    <property type="protein sequence ID" value="MCG5442864.1"/>
    <property type="molecule type" value="Genomic_DNA"/>
</dbReference>
<evidence type="ECO:0000313" key="1">
    <source>
        <dbReference type="EMBL" id="MCG5442864.1"/>
    </source>
</evidence>
<keyword evidence="2" id="KW-1185">Reference proteome</keyword>
<sequence length="92" mass="10375">MQDSRANLSSPYLHWQNQLRGPNGSWTLYRAGKCWNMLDAPNWGVCNKDFYEHSTVRSNGGQGSQLRWRLCAPAPAGSDSCSAWTGWINNDQ</sequence>
<gene>
    <name evidence="1" type="ORF">NIE79_000652</name>
</gene>
<comment type="caution">
    <text evidence="1">The sequence shown here is derived from an EMBL/GenBank/DDBJ whole genome shotgun (WGS) entry which is preliminary data.</text>
</comment>